<evidence type="ECO:0000259" key="24">
    <source>
        <dbReference type="PROSITE" id="PS01358"/>
    </source>
</evidence>
<dbReference type="GO" id="GO:0017108">
    <property type="term" value="F:5'-flap endonuclease activity"/>
    <property type="evidence" value="ECO:0007669"/>
    <property type="project" value="TreeGrafter"/>
</dbReference>
<comment type="subcellular location">
    <subcellularLocation>
        <location evidence="1 22">Nucleus</location>
    </subcellularLocation>
</comment>
<evidence type="ECO:0000256" key="19">
    <source>
        <dbReference type="ARBA" id="ARBA00023254"/>
    </source>
</evidence>
<evidence type="ECO:0000313" key="25">
    <source>
        <dbReference type="EMBL" id="KAK9816211.1"/>
    </source>
</evidence>
<dbReference type="InterPro" id="IPR006086">
    <property type="entry name" value="XPG-I_dom"/>
</dbReference>
<proteinExistence type="inferred from homology"/>
<dbReference type="FunFam" id="3.40.50.1010:FF:000111">
    <property type="entry name" value="Exonuclease 1"/>
    <property type="match status" value="1"/>
</dbReference>
<evidence type="ECO:0000256" key="23">
    <source>
        <dbReference type="SAM" id="MobiDB-lite"/>
    </source>
</evidence>
<evidence type="ECO:0000256" key="1">
    <source>
        <dbReference type="ARBA" id="ARBA00004123"/>
    </source>
</evidence>
<evidence type="ECO:0000256" key="9">
    <source>
        <dbReference type="ARBA" id="ARBA00022801"/>
    </source>
</evidence>
<comment type="caution">
    <text evidence="25">The sequence shown here is derived from an EMBL/GenBank/DDBJ whole genome shotgun (WGS) entry which is preliminary data.</text>
</comment>
<keyword evidence="16 22" id="KW-0238">DNA-binding</keyword>
<dbReference type="InterPro" id="IPR001876">
    <property type="entry name" value="Znf_RanBP2"/>
</dbReference>
<dbReference type="PANTHER" id="PTHR11081:SF8">
    <property type="entry name" value="EXONUCLEASE 1"/>
    <property type="match status" value="1"/>
</dbReference>
<evidence type="ECO:0000256" key="18">
    <source>
        <dbReference type="ARBA" id="ARBA00023242"/>
    </source>
</evidence>
<keyword evidence="3" id="KW-0597">Phosphoprotein</keyword>
<dbReference type="InterPro" id="IPR029060">
    <property type="entry name" value="PIN-like_dom_sf"/>
</dbReference>
<dbReference type="InterPro" id="IPR006085">
    <property type="entry name" value="XPG_DNA_repair_N"/>
</dbReference>
<feature type="compositionally biased region" description="Polar residues" evidence="23">
    <location>
        <begin position="454"/>
        <end position="470"/>
    </location>
</feature>
<evidence type="ECO:0000256" key="8">
    <source>
        <dbReference type="ARBA" id="ARBA00022771"/>
    </source>
</evidence>
<keyword evidence="26" id="KW-1185">Reference proteome</keyword>
<dbReference type="SMART" id="SM00484">
    <property type="entry name" value="XPGI"/>
    <property type="match status" value="1"/>
</dbReference>
<evidence type="ECO:0000256" key="4">
    <source>
        <dbReference type="ARBA" id="ARBA00022722"/>
    </source>
</evidence>
<evidence type="ECO:0000256" key="5">
    <source>
        <dbReference type="ARBA" id="ARBA00022723"/>
    </source>
</evidence>
<evidence type="ECO:0000256" key="11">
    <source>
        <dbReference type="ARBA" id="ARBA00022839"/>
    </source>
</evidence>
<dbReference type="Pfam" id="PF00752">
    <property type="entry name" value="XPG_N"/>
    <property type="match status" value="1"/>
</dbReference>
<feature type="region of interest" description="Disordered" evidence="23">
    <location>
        <begin position="218"/>
        <end position="244"/>
    </location>
</feature>
<dbReference type="Proteomes" id="UP001438707">
    <property type="component" value="Unassembled WGS sequence"/>
</dbReference>
<evidence type="ECO:0000256" key="16">
    <source>
        <dbReference type="ARBA" id="ARBA00023125"/>
    </source>
</evidence>
<comment type="cofactor">
    <cofactor evidence="22">
        <name>Mg(2+)</name>
        <dbReference type="ChEBI" id="CHEBI:18420"/>
    </cofactor>
    <text evidence="22">Binds 2 magnesium ions per subunit. They probably participate in the reaction catalyzed by the enzyme. May bind an additional third magnesium ion after substrate binding.</text>
</comment>
<keyword evidence="4 22" id="KW-0540">Nuclease</keyword>
<keyword evidence="6" id="KW-0255">Endonuclease</keyword>
<keyword evidence="8" id="KW-0863">Zinc-finger</keyword>
<feature type="compositionally biased region" description="Basic and acidic residues" evidence="23">
    <location>
        <begin position="690"/>
        <end position="700"/>
    </location>
</feature>
<gene>
    <name evidence="25" type="ORF">WJX74_006830</name>
</gene>
<dbReference type="FunFam" id="1.10.150.20:FF:000011">
    <property type="entry name" value="exonuclease 1"/>
    <property type="match status" value="1"/>
</dbReference>
<keyword evidence="13" id="KW-0391">Immunity</keyword>
<dbReference type="InterPro" id="IPR037315">
    <property type="entry name" value="EXO1_H3TH"/>
</dbReference>
<dbReference type="PANTHER" id="PTHR11081">
    <property type="entry name" value="FLAP ENDONUCLEASE FAMILY MEMBER"/>
    <property type="match status" value="1"/>
</dbReference>
<evidence type="ECO:0000256" key="14">
    <source>
        <dbReference type="ARBA" id="ARBA00022881"/>
    </source>
</evidence>
<evidence type="ECO:0000256" key="3">
    <source>
        <dbReference type="ARBA" id="ARBA00022553"/>
    </source>
</evidence>
<evidence type="ECO:0000256" key="15">
    <source>
        <dbReference type="ARBA" id="ARBA00022990"/>
    </source>
</evidence>
<evidence type="ECO:0000313" key="26">
    <source>
        <dbReference type="Proteomes" id="UP001438707"/>
    </source>
</evidence>
<feature type="region of interest" description="Disordered" evidence="23">
    <location>
        <begin position="369"/>
        <end position="391"/>
    </location>
</feature>
<keyword evidence="9 22" id="KW-0378">Hydrolase</keyword>
<keyword evidence="18 22" id="KW-0539">Nucleus</keyword>
<reference evidence="25 26" key="1">
    <citation type="journal article" date="2024" name="Nat. Commun.">
        <title>Phylogenomics reveals the evolutionary origins of lichenization in chlorophyte algae.</title>
        <authorList>
            <person name="Puginier C."/>
            <person name="Libourel C."/>
            <person name="Otte J."/>
            <person name="Skaloud P."/>
            <person name="Haon M."/>
            <person name="Grisel S."/>
            <person name="Petersen M."/>
            <person name="Berrin J.G."/>
            <person name="Delaux P.M."/>
            <person name="Dal Grande F."/>
            <person name="Keller J."/>
        </authorList>
    </citation>
    <scope>NUCLEOTIDE SEQUENCE [LARGE SCALE GENOMIC DNA]</scope>
    <source>
        <strain evidence="25 26">SAG 2145</strain>
    </source>
</reference>
<dbReference type="GO" id="GO:0051321">
    <property type="term" value="P:meiotic cell cycle"/>
    <property type="evidence" value="ECO:0007669"/>
    <property type="project" value="UniProtKB-KW"/>
</dbReference>
<evidence type="ECO:0000256" key="21">
    <source>
        <dbReference type="ARBA" id="ARBA00064664"/>
    </source>
</evidence>
<feature type="compositionally biased region" description="Polar residues" evidence="23">
    <location>
        <begin position="525"/>
        <end position="538"/>
    </location>
</feature>
<keyword evidence="15" id="KW-0007">Acetylation</keyword>
<feature type="region of interest" description="Disordered" evidence="23">
    <location>
        <begin position="672"/>
        <end position="725"/>
    </location>
</feature>
<evidence type="ECO:0000256" key="12">
    <source>
        <dbReference type="ARBA" id="ARBA00022842"/>
    </source>
</evidence>
<dbReference type="GO" id="GO:0005634">
    <property type="term" value="C:nucleus"/>
    <property type="evidence" value="ECO:0007669"/>
    <property type="project" value="UniProtKB-SubCell"/>
</dbReference>
<dbReference type="GO" id="GO:0006281">
    <property type="term" value="P:DNA repair"/>
    <property type="evidence" value="ECO:0007669"/>
    <property type="project" value="UniProtKB-UniRule"/>
</dbReference>
<dbReference type="CDD" id="cd09857">
    <property type="entry name" value="PIN_EXO1"/>
    <property type="match status" value="1"/>
</dbReference>
<feature type="compositionally biased region" description="Gly residues" evidence="23">
    <location>
        <begin position="228"/>
        <end position="243"/>
    </location>
</feature>
<name>A0AAW1Q5T1_9CHLO</name>
<sequence>MGIDGLHPVLRPYLTTIDLSVYAGKRVGCDASAWLHRGAVGCAMELAQGTKPWLDRGAQPPYVEFCLRMLDMLRSKGVKPVVVFDGGALPAKLMTHKQRRARRAEKLEKASMLLAEGNMVAASSAFCATIDVTCEMAHELMAALRRSGIDFIVAPYEADSQLAFLTQVPASNGGIAAVITEDSDMVSYGCPYVIFKADRSGIGQQLALADLFGAPPTTDQKAVEGPSSGSGSGSGRLSGGGSSGKPASFRRFTLEMLQTVCVLAGCDFLPSIKGVGVKKALELVRKYRSLARVMQVLRLNPKMQVPAGYPEAAQKALWNFRHALVFDAAEGGGQQSRLNPLPAELKDADADVSFLGPPLPEGVAKGIASGKLQPHPPYKPHAQALPKNAAGPTVLSGGSSWLASASRRAPDLIATAAAKAAAAPFKPPQAAGFSQAIKRSPLSPVNNRPRHIHQSSTNNSSGGPAASLPSQQGALLSALHSHKCQQPSQPPCLQRLHSNSPMNCTGSAVEKGPVPSQHSFLPGADSQQESQISQQTPAFLSLSKQPACASEDLSQPHAGPVYKPCVKQPEAGLQMGHLHSEGKADIDASPCTEIAHISAQHNARNLCGTACAPASDPADSSLVSHSQLLSNRKAQARLLCKAEQQPDGQQQGRCTQQGADASCEALPQPFAKRRRLSGPTSPPPLAKTDTGFRDGTKTDGNEPAGLENIPPSSLQKGEEEMKQASGGLLLSPSACAHLVRIGEGNAIQAAEAWDPADENSIPETPLPGTGKGPPLALAADAQPSHQRSISSKLLLQGPAADMGASTSADNNRSRMLAPDSHPLHLCLQHDCSSEPVHSKISRACHDDPAAVRLPATLGAQAASTKPSEPPEPPDACPDGLVAEQMLAPGCNGSHASRAEVAAVAVEPDSPRSGWSCPACTLLNVHGAWMCEACGQHHNASQRAPPGSASCVASVQAAVAPTAQRAAPGHRASLGSTQSGPSTAKRKGKQRRSSAAGQHAITSFLRQLSPRLQ</sequence>
<feature type="domain" description="RanBP2-type" evidence="24">
    <location>
        <begin position="914"/>
        <end position="933"/>
    </location>
</feature>
<dbReference type="SMART" id="SM00485">
    <property type="entry name" value="XPGN"/>
    <property type="match status" value="1"/>
</dbReference>
<dbReference type="AlphaFoldDB" id="A0AAW1Q5T1"/>
<dbReference type="PROSITE" id="PS01358">
    <property type="entry name" value="ZF_RANBP2_1"/>
    <property type="match status" value="1"/>
</dbReference>
<dbReference type="SUPFAM" id="SSF88723">
    <property type="entry name" value="PIN domain-like"/>
    <property type="match status" value="1"/>
</dbReference>
<feature type="region of interest" description="Disordered" evidence="23">
    <location>
        <begin position="479"/>
        <end position="498"/>
    </location>
</feature>
<feature type="region of interest" description="Disordered" evidence="23">
    <location>
        <begin position="440"/>
        <end position="470"/>
    </location>
</feature>
<dbReference type="GO" id="GO:0002376">
    <property type="term" value="P:immune system process"/>
    <property type="evidence" value="ECO:0007669"/>
    <property type="project" value="UniProtKB-KW"/>
</dbReference>
<keyword evidence="17 22" id="KW-0234">DNA repair</keyword>
<dbReference type="EMBL" id="JALJOS010000087">
    <property type="protein sequence ID" value="KAK9816211.1"/>
    <property type="molecule type" value="Genomic_DNA"/>
</dbReference>
<comment type="similarity">
    <text evidence="2 22">Belongs to the XPG/RAD2 endonuclease family. EXO1 subfamily.</text>
</comment>
<dbReference type="SMART" id="SM00279">
    <property type="entry name" value="HhH2"/>
    <property type="match status" value="1"/>
</dbReference>
<comment type="function">
    <text evidence="20">5'-&gt;3' double-stranded DNA exonuclease which may also possess a cryptic 3'-&gt;5' double-stranded DNA exonuclease activity. Functions in DNA mismatch repair (MMR) to excise mismatch-containing DNA tracts directed by strand breaks located either 5' or 3' to the mismatch. Also exhibits endonuclease activity against 5'-overhanging flap structures similar to those generated by displacement synthesis when DNA polymerase encounters the 5'-end of a downstream Okazaki fragment. Required for somatic hypermutation (SHM) and class switch recombination (CSR) of immunoglobulin genes. Essential for male and female meiosis.</text>
</comment>
<evidence type="ECO:0000256" key="10">
    <source>
        <dbReference type="ARBA" id="ARBA00022833"/>
    </source>
</evidence>
<dbReference type="InterPro" id="IPR019974">
    <property type="entry name" value="XPG_CS"/>
</dbReference>
<evidence type="ECO:0000256" key="20">
    <source>
        <dbReference type="ARBA" id="ARBA00057694"/>
    </source>
</evidence>
<dbReference type="SUPFAM" id="SSF47807">
    <property type="entry name" value="5' to 3' exonuclease, C-terminal subdomain"/>
    <property type="match status" value="1"/>
</dbReference>
<keyword evidence="5 22" id="KW-0479">Metal-binding</keyword>
<keyword evidence="10" id="KW-0862">Zinc</keyword>
<evidence type="ECO:0000256" key="17">
    <source>
        <dbReference type="ARBA" id="ARBA00023204"/>
    </source>
</evidence>
<dbReference type="PRINTS" id="PR00853">
    <property type="entry name" value="XPGRADSUPER"/>
</dbReference>
<dbReference type="InterPro" id="IPR036279">
    <property type="entry name" value="5-3_exonuclease_C_sf"/>
</dbReference>
<keyword evidence="22" id="KW-0228">DNA excision</keyword>
<feature type="compositionally biased region" description="Polar residues" evidence="23">
    <location>
        <begin position="992"/>
        <end position="1012"/>
    </location>
</feature>
<organism evidence="25 26">
    <name type="scientific">Apatococcus lobatus</name>
    <dbReference type="NCBI Taxonomy" id="904363"/>
    <lineage>
        <taxon>Eukaryota</taxon>
        <taxon>Viridiplantae</taxon>
        <taxon>Chlorophyta</taxon>
        <taxon>core chlorophytes</taxon>
        <taxon>Trebouxiophyceae</taxon>
        <taxon>Chlorellales</taxon>
        <taxon>Chlorellaceae</taxon>
        <taxon>Apatococcus</taxon>
    </lineage>
</organism>
<dbReference type="InterPro" id="IPR044752">
    <property type="entry name" value="PIN-like_EXO1"/>
</dbReference>
<dbReference type="GO" id="GO:0035312">
    <property type="term" value="F:5'-3' DNA exonuclease activity"/>
    <property type="evidence" value="ECO:0007669"/>
    <property type="project" value="UniProtKB-UniRule"/>
</dbReference>
<dbReference type="PROSITE" id="PS00842">
    <property type="entry name" value="XPG_2"/>
    <property type="match status" value="1"/>
</dbReference>
<protein>
    <recommendedName>
        <fullName evidence="22">Exonuclease 1</fullName>
        <ecNumber evidence="22">3.1.-.-</ecNumber>
    </recommendedName>
</protein>
<keyword evidence="7 22" id="KW-0227">DNA damage</keyword>
<dbReference type="InterPro" id="IPR008918">
    <property type="entry name" value="HhH2"/>
</dbReference>
<feature type="region of interest" description="Disordered" evidence="23">
    <location>
        <begin position="503"/>
        <end position="538"/>
    </location>
</feature>
<dbReference type="EC" id="3.1.-.-" evidence="22"/>
<evidence type="ECO:0000256" key="22">
    <source>
        <dbReference type="RuleBase" id="RU910737"/>
    </source>
</evidence>
<dbReference type="Pfam" id="PF00867">
    <property type="entry name" value="XPG_I"/>
    <property type="match status" value="1"/>
</dbReference>
<evidence type="ECO:0000256" key="7">
    <source>
        <dbReference type="ARBA" id="ARBA00022763"/>
    </source>
</evidence>
<evidence type="ECO:0000256" key="6">
    <source>
        <dbReference type="ARBA" id="ARBA00022759"/>
    </source>
</evidence>
<evidence type="ECO:0000256" key="13">
    <source>
        <dbReference type="ARBA" id="ARBA00022859"/>
    </source>
</evidence>
<dbReference type="Gene3D" id="3.40.50.1010">
    <property type="entry name" value="5'-nuclease"/>
    <property type="match status" value="1"/>
</dbReference>
<feature type="region of interest" description="Disordered" evidence="23">
    <location>
        <begin position="961"/>
        <end position="1012"/>
    </location>
</feature>
<dbReference type="Gene3D" id="1.10.150.20">
    <property type="entry name" value="5' to 3' exonuclease, C-terminal subdomain"/>
    <property type="match status" value="1"/>
</dbReference>
<keyword evidence="14 22" id="KW-0267">Excision nuclease</keyword>
<dbReference type="CDD" id="cd09908">
    <property type="entry name" value="H3TH_EXO1"/>
    <property type="match status" value="1"/>
</dbReference>
<comment type="subunit">
    <text evidence="21">Interacts with the MLH1-PMS2 heterodimer via MLH1. Interacts with MSH3. Interacts with the MSH2-MSH6 heterodimer via MSH2, and this interaction may increase the processivity of the 5'-&gt;3' exonuclease activity. Interacts with PCNA, and this interaction may both stimulate the cryptic 3'-&gt;5' exonuclease activity and suppress the 5'-&gt;3' exonuclease activity. Interacts with WRN, and this interaction stimulates both the 5'-&gt;3' exonuclease activity and cleavage of 5'-overhanging flap structures. Interacts with RECQL/RECQ1, and this interaction stimulates cleavage of 5'-overhanging flap structures. Interacts with DNA helicase ZGRF1; the interaction is increased following DNA damage induction.</text>
</comment>
<dbReference type="Gene3D" id="2.30.30.380">
    <property type="entry name" value="Zn-finger domain of Sec23/24"/>
    <property type="match status" value="1"/>
</dbReference>
<evidence type="ECO:0000256" key="2">
    <source>
        <dbReference type="ARBA" id="ARBA00010563"/>
    </source>
</evidence>
<keyword evidence="19" id="KW-0469">Meiosis</keyword>
<dbReference type="GO" id="GO:0003677">
    <property type="term" value="F:DNA binding"/>
    <property type="evidence" value="ECO:0007669"/>
    <property type="project" value="UniProtKB-UniRule"/>
</dbReference>
<accession>A0AAW1Q5T1</accession>
<dbReference type="GO" id="GO:0008270">
    <property type="term" value="F:zinc ion binding"/>
    <property type="evidence" value="ECO:0007669"/>
    <property type="project" value="UniProtKB-KW"/>
</dbReference>
<keyword evidence="11 22" id="KW-0269">Exonuclease</keyword>
<dbReference type="InterPro" id="IPR006084">
    <property type="entry name" value="XPG/Rad2"/>
</dbReference>
<keyword evidence="12 22" id="KW-0460">Magnesium</keyword>